<dbReference type="EC" id="2.3.1.-" evidence="2"/>
<dbReference type="CDD" id="cd04301">
    <property type="entry name" value="NAT_SF"/>
    <property type="match status" value="1"/>
</dbReference>
<organism evidence="2 3">
    <name type="scientific">Eisenbergiella tayi</name>
    <dbReference type="NCBI Taxonomy" id="1432052"/>
    <lineage>
        <taxon>Bacteria</taxon>
        <taxon>Bacillati</taxon>
        <taxon>Bacillota</taxon>
        <taxon>Clostridia</taxon>
        <taxon>Lachnospirales</taxon>
        <taxon>Lachnospiraceae</taxon>
        <taxon>Eisenbergiella</taxon>
    </lineage>
</organism>
<protein>
    <submittedName>
        <fullName evidence="2">Acetyltransferase YpeA</fullName>
        <ecNumber evidence="2">2.3.1.-</ecNumber>
    </submittedName>
</protein>
<dbReference type="CDD" id="cd06553">
    <property type="entry name" value="ASCH_Ef3133_like"/>
    <property type="match status" value="1"/>
</dbReference>
<dbReference type="SUPFAM" id="SSF88697">
    <property type="entry name" value="PUA domain-like"/>
    <property type="match status" value="1"/>
</dbReference>
<dbReference type="EMBL" id="MCGH01000003">
    <property type="protein sequence ID" value="ODM03143.1"/>
    <property type="molecule type" value="Genomic_DNA"/>
</dbReference>
<dbReference type="InterPro" id="IPR016181">
    <property type="entry name" value="Acyl_CoA_acyltransferase"/>
</dbReference>
<feature type="domain" description="N-acetyltransferase" evidence="1">
    <location>
        <begin position="151"/>
        <end position="295"/>
    </location>
</feature>
<evidence type="ECO:0000259" key="1">
    <source>
        <dbReference type="PROSITE" id="PS51186"/>
    </source>
</evidence>
<dbReference type="Gene3D" id="3.10.400.10">
    <property type="entry name" value="Sulfate adenylyltransferase"/>
    <property type="match status" value="1"/>
</dbReference>
<gene>
    <name evidence="2" type="primary">ypeA_3</name>
    <name evidence="2" type="ORF">BEI61_03937</name>
</gene>
<dbReference type="RefSeq" id="WP_081331317.1">
    <property type="nucleotide sequence ID" value="NZ_MCGH01000003.1"/>
</dbReference>
<dbReference type="PANTHER" id="PTHR39203:SF1">
    <property type="entry name" value="CYTOPLASMIC PROTEIN"/>
    <property type="match status" value="1"/>
</dbReference>
<dbReference type="Gene3D" id="3.40.630.30">
    <property type="match status" value="1"/>
</dbReference>
<dbReference type="Proteomes" id="UP000094067">
    <property type="component" value="Unassembled WGS sequence"/>
</dbReference>
<dbReference type="Pfam" id="PF04266">
    <property type="entry name" value="ASCH"/>
    <property type="match status" value="1"/>
</dbReference>
<evidence type="ECO:0000313" key="2">
    <source>
        <dbReference type="EMBL" id="ODM03143.1"/>
    </source>
</evidence>
<dbReference type="GO" id="GO:0016747">
    <property type="term" value="F:acyltransferase activity, transferring groups other than amino-acyl groups"/>
    <property type="evidence" value="ECO:0007669"/>
    <property type="project" value="InterPro"/>
</dbReference>
<evidence type="ECO:0000313" key="3">
    <source>
        <dbReference type="Proteomes" id="UP000094067"/>
    </source>
</evidence>
<dbReference type="InterPro" id="IPR007374">
    <property type="entry name" value="ASCH_domain"/>
</dbReference>
<reference evidence="2 3" key="1">
    <citation type="submission" date="2016-07" db="EMBL/GenBank/DDBJ databases">
        <title>Characterization of isolates of Eisenbergiella tayi derived from blood cultures, using whole genome sequencing.</title>
        <authorList>
            <person name="Burdz T."/>
            <person name="Wiebe D."/>
            <person name="Huynh C."/>
            <person name="Bernard K."/>
        </authorList>
    </citation>
    <scope>NUCLEOTIDE SEQUENCE [LARGE SCALE GENOMIC DNA]</scope>
    <source>
        <strain evidence="2 3">NML 110608</strain>
    </source>
</reference>
<proteinExistence type="predicted"/>
<name>A0A1E3A2Z3_9FIRM</name>
<dbReference type="InterPro" id="IPR000182">
    <property type="entry name" value="GNAT_dom"/>
</dbReference>
<dbReference type="PANTHER" id="PTHR39203">
    <property type="entry name" value="CYTOPLASMIC PROTEIN-RELATED"/>
    <property type="match status" value="1"/>
</dbReference>
<dbReference type="PROSITE" id="PS51186">
    <property type="entry name" value="GNAT"/>
    <property type="match status" value="1"/>
</dbReference>
<dbReference type="OrthoDB" id="9807542at2"/>
<dbReference type="SUPFAM" id="SSF55729">
    <property type="entry name" value="Acyl-CoA N-acyltransferases (Nat)"/>
    <property type="match status" value="1"/>
</dbReference>
<dbReference type="InterPro" id="IPR015947">
    <property type="entry name" value="PUA-like_sf"/>
</dbReference>
<keyword evidence="2" id="KW-0808">Transferase</keyword>
<sequence>MDQNQIREFVNKYDPSITRYEAYYYGYPEMADELCRLVMEGEKRATTGLLKLYELENEPLPREGDYSVILDSREQPRCITRISRVTQVKFSDITEEYARCEGEGDKSLAYWKEAHRQVFERECREDCGIGFTEDMICVCEEFNVVYKEETAVIEVMKPEDYEEIRDLWLNTPGMGLNESDDSKEGITAYLKRNPNTCFVARKGARIVGAILSGHDGRRGFIHHTAVAVSERKQGIGSALVDAALKSLKQEGIKKVALVVFRKNETGDAFWEKQGFSVREDLNYRNKALANLVRIDT</sequence>
<accession>A0A1E3A2Z3</accession>
<keyword evidence="2" id="KW-0012">Acyltransferase</keyword>
<dbReference type="InterPro" id="IPR009326">
    <property type="entry name" value="DUF984"/>
</dbReference>
<dbReference type="SMART" id="SM01022">
    <property type="entry name" value="ASCH"/>
    <property type="match status" value="1"/>
</dbReference>
<dbReference type="Pfam" id="PF00583">
    <property type="entry name" value="Acetyltransf_1"/>
    <property type="match status" value="1"/>
</dbReference>
<comment type="caution">
    <text evidence="2">The sequence shown here is derived from an EMBL/GenBank/DDBJ whole genome shotgun (WGS) entry which is preliminary data.</text>
</comment>
<dbReference type="PATRIC" id="fig|1432052.4.peg.4360"/>
<dbReference type="AlphaFoldDB" id="A0A1E3A2Z3"/>